<dbReference type="GO" id="GO:0006351">
    <property type="term" value="P:DNA-templated transcription"/>
    <property type="evidence" value="ECO:0007669"/>
    <property type="project" value="InterPro"/>
</dbReference>
<dbReference type="SMART" id="SM00906">
    <property type="entry name" value="Fungal_trans"/>
    <property type="match status" value="1"/>
</dbReference>
<dbReference type="GO" id="GO:0003700">
    <property type="term" value="F:DNA-binding transcription factor activity"/>
    <property type="evidence" value="ECO:0007669"/>
    <property type="project" value="InterPro"/>
</dbReference>
<dbReference type="AlphaFoldDB" id="A0A135V5V0"/>
<feature type="non-terminal residue" evidence="3">
    <location>
        <position position="1"/>
    </location>
</feature>
<evidence type="ECO:0000259" key="2">
    <source>
        <dbReference type="SMART" id="SM00906"/>
    </source>
</evidence>
<dbReference type="GO" id="GO:0003677">
    <property type="term" value="F:DNA binding"/>
    <property type="evidence" value="ECO:0007669"/>
    <property type="project" value="InterPro"/>
</dbReference>
<evidence type="ECO:0000313" key="4">
    <source>
        <dbReference type="Proteomes" id="UP000070121"/>
    </source>
</evidence>
<evidence type="ECO:0000313" key="3">
    <source>
        <dbReference type="EMBL" id="KXH67887.1"/>
    </source>
</evidence>
<dbReference type="PANTHER" id="PTHR46910:SF5">
    <property type="entry name" value="ZN(II)2CYS6 TRANSCRIPTION FACTOR (EUROFUNG)"/>
    <property type="match status" value="1"/>
</dbReference>
<dbReference type="Proteomes" id="UP000070121">
    <property type="component" value="Unassembled WGS sequence"/>
</dbReference>
<dbReference type="STRING" id="1209931.A0A135V5V0"/>
<dbReference type="InterPro" id="IPR007219">
    <property type="entry name" value="XnlR_reg_dom"/>
</dbReference>
<evidence type="ECO:0000256" key="1">
    <source>
        <dbReference type="ARBA" id="ARBA00023242"/>
    </source>
</evidence>
<dbReference type="CDD" id="cd12148">
    <property type="entry name" value="fungal_TF_MHR"/>
    <property type="match status" value="1"/>
</dbReference>
<keyword evidence="1" id="KW-0539">Nucleus</keyword>
<reference evidence="3 4" key="1">
    <citation type="submission" date="2014-02" db="EMBL/GenBank/DDBJ databases">
        <title>The genome sequence of Colletotrichum salicis CBS 607.94.</title>
        <authorList>
            <person name="Baroncelli R."/>
            <person name="Thon M.R."/>
        </authorList>
    </citation>
    <scope>NUCLEOTIDE SEQUENCE [LARGE SCALE GENOMIC DNA]</scope>
    <source>
        <strain evidence="3 4">CBS 607.94</strain>
    </source>
</reference>
<feature type="domain" description="Xylanolytic transcriptional activator regulatory" evidence="2">
    <location>
        <begin position="1"/>
        <end position="61"/>
    </location>
</feature>
<dbReference type="GO" id="GO:0008270">
    <property type="term" value="F:zinc ion binding"/>
    <property type="evidence" value="ECO:0007669"/>
    <property type="project" value="InterPro"/>
</dbReference>
<dbReference type="InterPro" id="IPR050987">
    <property type="entry name" value="AtrR-like"/>
</dbReference>
<organism evidence="3 4">
    <name type="scientific">Colletotrichum salicis</name>
    <dbReference type="NCBI Taxonomy" id="1209931"/>
    <lineage>
        <taxon>Eukaryota</taxon>
        <taxon>Fungi</taxon>
        <taxon>Dikarya</taxon>
        <taxon>Ascomycota</taxon>
        <taxon>Pezizomycotina</taxon>
        <taxon>Sordariomycetes</taxon>
        <taxon>Hypocreomycetidae</taxon>
        <taxon>Glomerellales</taxon>
        <taxon>Glomerellaceae</taxon>
        <taxon>Colletotrichum</taxon>
        <taxon>Colletotrichum acutatum species complex</taxon>
    </lineage>
</organism>
<comment type="caution">
    <text evidence="3">The sequence shown here is derived from an EMBL/GenBank/DDBJ whole genome shotgun (WGS) entry which is preliminary data.</text>
</comment>
<dbReference type="Pfam" id="PF04082">
    <property type="entry name" value="Fungal_trans"/>
    <property type="match status" value="1"/>
</dbReference>
<dbReference type="EMBL" id="JFFI01000408">
    <property type="protein sequence ID" value="KXH67887.1"/>
    <property type="molecule type" value="Genomic_DNA"/>
</dbReference>
<proteinExistence type="predicted"/>
<dbReference type="PANTHER" id="PTHR46910">
    <property type="entry name" value="TRANSCRIPTION FACTOR PDR1"/>
    <property type="match status" value="1"/>
</dbReference>
<name>A0A135V5V0_9PEZI</name>
<sequence>CNTTTTTTTTTTTNPDDEEYKIFLFWSVYFIDKSLSLRLGRPSTIQDYDVTAPYPSSASKMHGALMSYFCPETIAADDNHLPRRPLAPPPGSATTFGTECINAARATLQRHEDCMAIMAKDAYYPFPMYMNWTILFSPFVPFIVTFCQVIETSDTSDLARLQGLVTSIQGAKEFTEASARLYRLFQVLL</sequence>
<accession>A0A135V5V0</accession>
<dbReference type="OrthoDB" id="103819at2759"/>
<keyword evidence="4" id="KW-1185">Reference proteome</keyword>
<protein>
    <submittedName>
        <fullName evidence="3">Fungal specific transcription factor</fullName>
    </submittedName>
</protein>
<gene>
    <name evidence="3" type="ORF">CSAL01_13641</name>
</gene>